<dbReference type="EMBL" id="PDCK01000043">
    <property type="protein sequence ID" value="PRQ33025.1"/>
    <property type="molecule type" value="Genomic_DNA"/>
</dbReference>
<sequence length="88" mass="9640">MIHIYIHPPTVADGRGYTLSPNHQLSDSPSPSTTRHLPAPHHRFLQLPIILSTSTPSPLNYSSSSLTQSSSILHNSRFIGTRESVIPS</sequence>
<protein>
    <submittedName>
        <fullName evidence="2">Uncharacterized protein</fullName>
    </submittedName>
</protein>
<dbReference type="Proteomes" id="UP000238479">
    <property type="component" value="Chromosome 5"/>
</dbReference>
<reference evidence="2 3" key="1">
    <citation type="journal article" date="2018" name="Nat. Genet.">
        <title>The Rosa genome provides new insights in the design of modern roses.</title>
        <authorList>
            <person name="Bendahmane M."/>
        </authorList>
    </citation>
    <scope>NUCLEOTIDE SEQUENCE [LARGE SCALE GENOMIC DNA]</scope>
    <source>
        <strain evidence="3">cv. Old Blush</strain>
    </source>
</reference>
<organism evidence="2 3">
    <name type="scientific">Rosa chinensis</name>
    <name type="common">China rose</name>
    <dbReference type="NCBI Taxonomy" id="74649"/>
    <lineage>
        <taxon>Eukaryota</taxon>
        <taxon>Viridiplantae</taxon>
        <taxon>Streptophyta</taxon>
        <taxon>Embryophyta</taxon>
        <taxon>Tracheophyta</taxon>
        <taxon>Spermatophyta</taxon>
        <taxon>Magnoliopsida</taxon>
        <taxon>eudicotyledons</taxon>
        <taxon>Gunneridae</taxon>
        <taxon>Pentapetalae</taxon>
        <taxon>rosids</taxon>
        <taxon>fabids</taxon>
        <taxon>Rosales</taxon>
        <taxon>Rosaceae</taxon>
        <taxon>Rosoideae</taxon>
        <taxon>Rosoideae incertae sedis</taxon>
        <taxon>Rosa</taxon>
    </lineage>
</organism>
<feature type="compositionally biased region" description="Polar residues" evidence="1">
    <location>
        <begin position="19"/>
        <end position="35"/>
    </location>
</feature>
<name>A0A2P6QFR7_ROSCH</name>
<dbReference type="Gramene" id="PRQ33025">
    <property type="protein sequence ID" value="PRQ33025"/>
    <property type="gene ID" value="RchiOBHm_Chr5g0052901"/>
</dbReference>
<dbReference type="AlphaFoldDB" id="A0A2P6QFR7"/>
<evidence type="ECO:0000313" key="3">
    <source>
        <dbReference type="Proteomes" id="UP000238479"/>
    </source>
</evidence>
<evidence type="ECO:0000256" key="1">
    <source>
        <dbReference type="SAM" id="MobiDB-lite"/>
    </source>
</evidence>
<proteinExistence type="predicted"/>
<evidence type="ECO:0000313" key="2">
    <source>
        <dbReference type="EMBL" id="PRQ33025.1"/>
    </source>
</evidence>
<comment type="caution">
    <text evidence="2">The sequence shown here is derived from an EMBL/GenBank/DDBJ whole genome shotgun (WGS) entry which is preliminary data.</text>
</comment>
<accession>A0A2P6QFR7</accession>
<keyword evidence="3" id="KW-1185">Reference proteome</keyword>
<gene>
    <name evidence="2" type="ORF">RchiOBHm_Chr5g0052901</name>
</gene>
<feature type="region of interest" description="Disordered" evidence="1">
    <location>
        <begin position="13"/>
        <end position="39"/>
    </location>
</feature>